<accession>A0A1R1PUM7</accession>
<gene>
    <name evidence="1" type="ORF">AX774_g1832</name>
</gene>
<sequence length="75" mass="8617">MFDSENFTLHTGQALFNEEIVIIHSSQKTWPHLLKATAFLGRSRHMEHRSVAYLGSSLFVFEREFEDSASVSRST</sequence>
<protein>
    <submittedName>
        <fullName evidence="1">Uncharacterized protein</fullName>
    </submittedName>
</protein>
<evidence type="ECO:0000313" key="2">
    <source>
        <dbReference type="Proteomes" id="UP000188320"/>
    </source>
</evidence>
<organism evidence="1 2">
    <name type="scientific">Zancudomyces culisetae</name>
    <name type="common">Gut fungus</name>
    <name type="synonym">Smittium culisetae</name>
    <dbReference type="NCBI Taxonomy" id="1213189"/>
    <lineage>
        <taxon>Eukaryota</taxon>
        <taxon>Fungi</taxon>
        <taxon>Fungi incertae sedis</taxon>
        <taxon>Zoopagomycota</taxon>
        <taxon>Kickxellomycotina</taxon>
        <taxon>Harpellomycetes</taxon>
        <taxon>Harpellales</taxon>
        <taxon>Legeriomycetaceae</taxon>
        <taxon>Zancudomyces</taxon>
    </lineage>
</organism>
<comment type="caution">
    <text evidence="1">The sequence shown here is derived from an EMBL/GenBank/DDBJ whole genome shotgun (WGS) entry which is preliminary data.</text>
</comment>
<evidence type="ECO:0000313" key="1">
    <source>
        <dbReference type="EMBL" id="OMH84647.1"/>
    </source>
</evidence>
<dbReference type="EMBL" id="LSSK01000168">
    <property type="protein sequence ID" value="OMH84647.1"/>
    <property type="molecule type" value="Genomic_DNA"/>
</dbReference>
<name>A0A1R1PUM7_ZANCU</name>
<keyword evidence="2" id="KW-1185">Reference proteome</keyword>
<reference evidence="2" key="1">
    <citation type="submission" date="2017-01" db="EMBL/GenBank/DDBJ databases">
        <authorList>
            <person name="Wang Y."/>
            <person name="White M."/>
            <person name="Kvist S."/>
            <person name="Moncalvo J.-M."/>
        </authorList>
    </citation>
    <scope>NUCLEOTIDE SEQUENCE [LARGE SCALE GENOMIC DNA]</scope>
    <source>
        <strain evidence="2">COL-18-3</strain>
    </source>
</reference>
<dbReference type="AlphaFoldDB" id="A0A1R1PUM7"/>
<proteinExistence type="predicted"/>
<dbReference type="Proteomes" id="UP000188320">
    <property type="component" value="Unassembled WGS sequence"/>
</dbReference>